<dbReference type="Gene3D" id="1.10.555.10">
    <property type="entry name" value="Rho GTPase activation protein"/>
    <property type="match status" value="1"/>
</dbReference>
<evidence type="ECO:0000256" key="2">
    <source>
        <dbReference type="ARBA" id="ARBA00022468"/>
    </source>
</evidence>
<dbReference type="Pfam" id="PF00001">
    <property type="entry name" value="7tm_1"/>
    <property type="match status" value="1"/>
</dbReference>
<evidence type="ECO:0000256" key="6">
    <source>
        <dbReference type="RuleBase" id="RU000688"/>
    </source>
</evidence>
<keyword evidence="12" id="KW-1185">Reference proteome</keyword>
<keyword evidence="6" id="KW-0807">Transducer</keyword>
<dbReference type="Gene3D" id="1.20.1070.10">
    <property type="entry name" value="Rhodopsin 7-helix transmembrane proteins"/>
    <property type="match status" value="1"/>
</dbReference>
<dbReference type="PROSITE" id="PS50262">
    <property type="entry name" value="G_PROTEIN_RECEP_F1_2"/>
    <property type="match status" value="1"/>
</dbReference>
<dbReference type="PANTHER" id="PTHR14963:SF7">
    <property type="entry name" value="RHO GTPASE-ACTIVATING PROTEIN 19"/>
    <property type="match status" value="1"/>
</dbReference>
<accession>A0A5J5CT21</accession>
<dbReference type="PROSITE" id="PS50238">
    <property type="entry name" value="RHOGAP"/>
    <property type="match status" value="1"/>
</dbReference>
<evidence type="ECO:0000256" key="8">
    <source>
        <dbReference type="SAM" id="Phobius"/>
    </source>
</evidence>
<comment type="caution">
    <text evidence="11">The sequence shown here is derived from an EMBL/GenBank/DDBJ whole genome shotgun (WGS) entry which is preliminary data.</text>
</comment>
<feature type="compositionally biased region" description="Polar residues" evidence="7">
    <location>
        <begin position="718"/>
        <end position="728"/>
    </location>
</feature>
<feature type="transmembrane region" description="Helical" evidence="8">
    <location>
        <begin position="281"/>
        <end position="308"/>
    </location>
</feature>
<dbReference type="AlphaFoldDB" id="A0A5J5CT21"/>
<dbReference type="GO" id="GO:0005737">
    <property type="term" value="C:cytoplasm"/>
    <property type="evidence" value="ECO:0007669"/>
    <property type="project" value="TreeGrafter"/>
</dbReference>
<evidence type="ECO:0000259" key="10">
    <source>
        <dbReference type="PROSITE" id="PS50262"/>
    </source>
</evidence>
<dbReference type="SMART" id="SM00324">
    <property type="entry name" value="RhoGAP"/>
    <property type="match status" value="1"/>
</dbReference>
<dbReference type="GO" id="GO:0051056">
    <property type="term" value="P:regulation of small GTPase mediated signal transduction"/>
    <property type="evidence" value="ECO:0007669"/>
    <property type="project" value="TreeGrafter"/>
</dbReference>
<dbReference type="PRINTS" id="PR00237">
    <property type="entry name" value="GPCRRHODOPSN"/>
</dbReference>
<dbReference type="PANTHER" id="PTHR14963">
    <property type="entry name" value="RHO GTPASE ACTIVATING PROTEIN 18,19-RELATED"/>
    <property type="match status" value="1"/>
</dbReference>
<keyword evidence="2" id="KW-0343">GTPase activation</keyword>
<evidence type="ECO:0000256" key="3">
    <source>
        <dbReference type="ARBA" id="ARBA00022692"/>
    </source>
</evidence>
<dbReference type="SUPFAM" id="SSF48350">
    <property type="entry name" value="GTPase activation domain, GAP"/>
    <property type="match status" value="1"/>
</dbReference>
<evidence type="ECO:0000256" key="4">
    <source>
        <dbReference type="ARBA" id="ARBA00022989"/>
    </source>
</evidence>
<dbReference type="GO" id="GO:0005096">
    <property type="term" value="F:GTPase activator activity"/>
    <property type="evidence" value="ECO:0007669"/>
    <property type="project" value="UniProtKB-KW"/>
</dbReference>
<keyword evidence="5 8" id="KW-0472">Membrane</keyword>
<gene>
    <name evidence="11" type="ORF">FQN60_015024</name>
</gene>
<dbReference type="PROSITE" id="PS00237">
    <property type="entry name" value="G_PROTEIN_RECEP_F1_1"/>
    <property type="match status" value="1"/>
</dbReference>
<dbReference type="InterPro" id="IPR000198">
    <property type="entry name" value="RhoGAP_dom"/>
</dbReference>
<evidence type="ECO:0000259" key="9">
    <source>
        <dbReference type="PROSITE" id="PS50238"/>
    </source>
</evidence>
<keyword evidence="6" id="KW-0297">G-protein coupled receptor</keyword>
<dbReference type="InterPro" id="IPR017452">
    <property type="entry name" value="GPCR_Rhodpsn_7TM"/>
</dbReference>
<dbReference type="GO" id="GO:0004930">
    <property type="term" value="F:G protein-coupled receptor activity"/>
    <property type="evidence" value="ECO:0007669"/>
    <property type="project" value="UniProtKB-KW"/>
</dbReference>
<comment type="similarity">
    <text evidence="6">Belongs to the G-protein coupled receptor 1 family.</text>
</comment>
<dbReference type="SUPFAM" id="SSF81321">
    <property type="entry name" value="Family A G protein-coupled receptor-like"/>
    <property type="match status" value="1"/>
</dbReference>
<proteinExistence type="inferred from homology"/>
<keyword evidence="3 6" id="KW-0812">Transmembrane</keyword>
<dbReference type="GO" id="GO:0016020">
    <property type="term" value="C:membrane"/>
    <property type="evidence" value="ECO:0007669"/>
    <property type="project" value="UniProtKB-SubCell"/>
</dbReference>
<keyword evidence="4 8" id="KW-1133">Transmembrane helix</keyword>
<protein>
    <recommendedName>
        <fullName evidence="13">G-protein coupled receptors family 1 profile domain-containing protein</fullName>
    </recommendedName>
</protein>
<organism evidence="11 12">
    <name type="scientific">Etheostoma spectabile</name>
    <name type="common">orangethroat darter</name>
    <dbReference type="NCBI Taxonomy" id="54343"/>
    <lineage>
        <taxon>Eukaryota</taxon>
        <taxon>Metazoa</taxon>
        <taxon>Chordata</taxon>
        <taxon>Craniata</taxon>
        <taxon>Vertebrata</taxon>
        <taxon>Euteleostomi</taxon>
        <taxon>Actinopterygii</taxon>
        <taxon>Neopterygii</taxon>
        <taxon>Teleostei</taxon>
        <taxon>Neoteleostei</taxon>
        <taxon>Acanthomorphata</taxon>
        <taxon>Eupercaria</taxon>
        <taxon>Perciformes</taxon>
        <taxon>Percoidei</taxon>
        <taxon>Percidae</taxon>
        <taxon>Etheostomatinae</taxon>
        <taxon>Etheostoma</taxon>
    </lineage>
</organism>
<feature type="region of interest" description="Disordered" evidence="7">
    <location>
        <begin position="713"/>
        <end position="742"/>
    </location>
</feature>
<feature type="transmembrane region" description="Helical" evidence="8">
    <location>
        <begin position="39"/>
        <end position="60"/>
    </location>
</feature>
<dbReference type="EMBL" id="VOFY01000017">
    <property type="protein sequence ID" value="KAA8583816.1"/>
    <property type="molecule type" value="Genomic_DNA"/>
</dbReference>
<name>A0A5J5CT21_9PERO</name>
<feature type="transmembrane region" description="Helical" evidence="8">
    <location>
        <begin position="153"/>
        <end position="174"/>
    </location>
</feature>
<feature type="compositionally biased region" description="Low complexity" evidence="7">
    <location>
        <begin position="730"/>
        <end position="742"/>
    </location>
</feature>
<feature type="domain" description="G-protein coupled receptors family 1 profile" evidence="10">
    <location>
        <begin position="51"/>
        <end position="340"/>
    </location>
</feature>
<evidence type="ECO:0008006" key="13">
    <source>
        <dbReference type="Google" id="ProtNLM"/>
    </source>
</evidence>
<comment type="subcellular location">
    <subcellularLocation>
        <location evidence="1">Membrane</location>
    </subcellularLocation>
</comment>
<dbReference type="InterPro" id="IPR008936">
    <property type="entry name" value="Rho_GTPase_activation_prot"/>
</dbReference>
<dbReference type="InterPro" id="IPR000276">
    <property type="entry name" value="GPCR_Rhodpsn"/>
</dbReference>
<evidence type="ECO:0000256" key="7">
    <source>
        <dbReference type="SAM" id="MobiDB-lite"/>
    </source>
</evidence>
<evidence type="ECO:0000313" key="11">
    <source>
        <dbReference type="EMBL" id="KAA8583816.1"/>
    </source>
</evidence>
<dbReference type="Pfam" id="PF00620">
    <property type="entry name" value="RhoGAP"/>
    <property type="match status" value="1"/>
</dbReference>
<feature type="transmembrane region" description="Helical" evidence="8">
    <location>
        <begin position="72"/>
        <end position="93"/>
    </location>
</feature>
<reference evidence="11 12" key="1">
    <citation type="submission" date="2019-08" db="EMBL/GenBank/DDBJ databases">
        <title>A chromosome-level genome assembly, high-density linkage maps, and genome scans reveal the genomic architecture of hybrid incompatibilities underlying speciation via character displacement in darters (Percidae: Etheostominae).</title>
        <authorList>
            <person name="Moran R.L."/>
            <person name="Catchen J.M."/>
            <person name="Fuller R.C."/>
        </authorList>
    </citation>
    <scope>NUCLEOTIDE SEQUENCE [LARGE SCALE GENOMIC DNA]</scope>
    <source>
        <strain evidence="11">EspeVRDwgs_2016</strain>
        <tissue evidence="11">Muscle</tissue>
    </source>
</reference>
<dbReference type="Proteomes" id="UP000327493">
    <property type="component" value="Chromosome 17"/>
</dbReference>
<feature type="domain" description="Rho-GAP" evidence="9">
    <location>
        <begin position="477"/>
        <end position="677"/>
    </location>
</feature>
<evidence type="ECO:0000256" key="1">
    <source>
        <dbReference type="ARBA" id="ARBA00004370"/>
    </source>
</evidence>
<keyword evidence="6" id="KW-0675">Receptor</keyword>
<evidence type="ECO:0000256" key="5">
    <source>
        <dbReference type="ARBA" id="ARBA00023136"/>
    </source>
</evidence>
<evidence type="ECO:0000313" key="12">
    <source>
        <dbReference type="Proteomes" id="UP000327493"/>
    </source>
</evidence>
<feature type="transmembrane region" description="Helical" evidence="8">
    <location>
        <begin position="113"/>
        <end position="132"/>
    </location>
</feature>
<sequence>MNFSEQISFDCNVGPSEKPQLDISVTKREPLAIAVPMTIFYSIIFLMGVLLNGVSILTLLMDAHMRVSAIRFYLLSLVISDILQLLTIPVTLYRYYWESYPWRLGQTVCKVYFMVRQVYCATTSWVIMTFTTERYAAICHTMWSVSSLKKSRLPCLVLVWIISLVSAVPFALVYDQARACILDYTATTREDAFQVSTMCEMTEPDPAYIYKGALLLRAGIFFVVPLVSISILYLLILLYLRRNGRQRRNMGITRPDPQGRREIQCHQNGKLLLNEKRALKLMGAVVFAFFVCNFPDIASSLMQVYVVVWSDTVISVYTILKSYLALPLWYINGALDPLLFCVSSHTFRRACWRTLSRLKPHCCLKYGRMSWLQQRSSSEETSTTPITAPWAGLEMNQRKIQKKMAAENDAHNNQKLSRSGTKCSVFISQEKPNTSQPVIFNPDFFVERLRHEHPQAFGDLVLSNITRLIDLPGEEFAQLTGESEAKVPSATGFLRSFNFLKRKDLHVEGLFRVPGHSLRQAALREMLNSGAEIDLETGDFHPNDAATLLKAYLGELPEPLLTHRHYHAHLKIGELTCFDDNGDKTNVPDKERQIEAFQLLFMLLPPANRSMLKLLLDLLYHTARKQHINKMSAINLATMFAPHIIWPKNVMASDLQGNIEQLNNGIAFLIRHSQKLFKAPTYIKEYTRIYFTGSKTLQSKDDSTLCSGTKDGPMSAVTAASPSPSIRTISGEVSSMSTTRSSESYTESALRELYQQVNNMPESAKKKKLIRQFDKQPLLTPSADTRTPFSRKHWRSRSLGGIIKRKVLGSQVLTEKENRRLQSGQLMAREVKTPAVEEINHL</sequence>
<feature type="transmembrane region" description="Helical" evidence="8">
    <location>
        <begin position="214"/>
        <end position="240"/>
    </location>
</feature>